<protein>
    <submittedName>
        <fullName evidence="1">Uncharacterized protein</fullName>
    </submittedName>
</protein>
<evidence type="ECO:0000313" key="1">
    <source>
        <dbReference type="EMBL" id="KAK3253107.1"/>
    </source>
</evidence>
<dbReference type="EMBL" id="LGRX02024998">
    <property type="protein sequence ID" value="KAK3253107.1"/>
    <property type="molecule type" value="Genomic_DNA"/>
</dbReference>
<dbReference type="AlphaFoldDB" id="A0AAE0CFY3"/>
<evidence type="ECO:0000313" key="2">
    <source>
        <dbReference type="Proteomes" id="UP001190700"/>
    </source>
</evidence>
<accession>A0AAE0CFY3</accession>
<gene>
    <name evidence="1" type="ORF">CYMTET_37624</name>
</gene>
<name>A0AAE0CFY3_9CHLO</name>
<proteinExistence type="predicted"/>
<reference evidence="1 2" key="1">
    <citation type="journal article" date="2015" name="Genome Biol. Evol.">
        <title>Comparative Genomics of a Bacterivorous Green Alga Reveals Evolutionary Causalities and Consequences of Phago-Mixotrophic Mode of Nutrition.</title>
        <authorList>
            <person name="Burns J.A."/>
            <person name="Paasch A."/>
            <person name="Narechania A."/>
            <person name="Kim E."/>
        </authorList>
    </citation>
    <scope>NUCLEOTIDE SEQUENCE [LARGE SCALE GENOMIC DNA]</scope>
    <source>
        <strain evidence="1 2">PLY_AMNH</strain>
    </source>
</reference>
<keyword evidence="2" id="KW-1185">Reference proteome</keyword>
<sequence length="101" mass="11837">MELTGFNLFAKADLFRRFRMQRKFANFKSTLTRMIRTDKYTFTTDFIMDGRGLSEHRCEALWTMLIMPAITDDTDITKVLFPGFNSSFNISRYTPTSHAMT</sequence>
<dbReference type="Proteomes" id="UP001190700">
    <property type="component" value="Unassembled WGS sequence"/>
</dbReference>
<comment type="caution">
    <text evidence="1">The sequence shown here is derived from an EMBL/GenBank/DDBJ whole genome shotgun (WGS) entry which is preliminary data.</text>
</comment>
<organism evidence="1 2">
    <name type="scientific">Cymbomonas tetramitiformis</name>
    <dbReference type="NCBI Taxonomy" id="36881"/>
    <lineage>
        <taxon>Eukaryota</taxon>
        <taxon>Viridiplantae</taxon>
        <taxon>Chlorophyta</taxon>
        <taxon>Pyramimonadophyceae</taxon>
        <taxon>Pyramimonadales</taxon>
        <taxon>Pyramimonadaceae</taxon>
        <taxon>Cymbomonas</taxon>
    </lineage>
</organism>